<dbReference type="InterPro" id="IPR013094">
    <property type="entry name" value="AB_hydrolase_3"/>
</dbReference>
<accession>F6F1V2</accession>
<dbReference type="InterPro" id="IPR029058">
    <property type="entry name" value="AB_hydrolase_fold"/>
</dbReference>
<protein>
    <submittedName>
        <fullName evidence="3">Alpha/beta hydrolase domain-containing protein</fullName>
    </submittedName>
</protein>
<dbReference type="PANTHER" id="PTHR48081:SF8">
    <property type="entry name" value="ALPHA_BETA HYDROLASE FOLD-3 DOMAIN-CONTAINING PROTEIN-RELATED"/>
    <property type="match status" value="1"/>
</dbReference>
<dbReference type="SUPFAM" id="SSF53474">
    <property type="entry name" value="alpha/beta-Hydrolases"/>
    <property type="match status" value="1"/>
</dbReference>
<organism evidence="3 4">
    <name type="scientific">Sphingobium chlorophenolicum L-1</name>
    <dbReference type="NCBI Taxonomy" id="690566"/>
    <lineage>
        <taxon>Bacteria</taxon>
        <taxon>Pseudomonadati</taxon>
        <taxon>Pseudomonadota</taxon>
        <taxon>Alphaproteobacteria</taxon>
        <taxon>Sphingomonadales</taxon>
        <taxon>Sphingomonadaceae</taxon>
        <taxon>Sphingobium</taxon>
    </lineage>
</organism>
<dbReference type="Gene3D" id="3.40.50.1820">
    <property type="entry name" value="alpha/beta hydrolase"/>
    <property type="match status" value="1"/>
</dbReference>
<dbReference type="HOGENOM" id="CLU_012494_6_4_5"/>
<dbReference type="STRING" id="690566.Sphch_3938"/>
<dbReference type="Pfam" id="PF07859">
    <property type="entry name" value="Abhydrolase_3"/>
    <property type="match status" value="1"/>
</dbReference>
<dbReference type="KEGG" id="sch:Sphch_3938"/>
<dbReference type="InterPro" id="IPR050300">
    <property type="entry name" value="GDXG_lipolytic_enzyme"/>
</dbReference>
<evidence type="ECO:0000259" key="2">
    <source>
        <dbReference type="Pfam" id="PF07859"/>
    </source>
</evidence>
<keyword evidence="4" id="KW-1185">Reference proteome</keyword>
<evidence type="ECO:0000313" key="4">
    <source>
        <dbReference type="Proteomes" id="UP000007150"/>
    </source>
</evidence>
<dbReference type="AlphaFoldDB" id="F6F1V2"/>
<gene>
    <name evidence="3" type="ORF">Sphch_3938</name>
</gene>
<dbReference type="EMBL" id="CP002799">
    <property type="protein sequence ID" value="AEG51518.1"/>
    <property type="molecule type" value="Genomic_DNA"/>
</dbReference>
<reference evidence="3 4" key="1">
    <citation type="submission" date="2011-05" db="EMBL/GenBank/DDBJ databases">
        <title>Complete sequence of chromosome 2 of Sphingobium chlorophenolicum L-1.</title>
        <authorList>
            <consortium name="US DOE Joint Genome Institute"/>
            <person name="Lucas S."/>
            <person name="Han J."/>
            <person name="Lapidus A."/>
            <person name="Cheng J.-F."/>
            <person name="Goodwin L."/>
            <person name="Pitluck S."/>
            <person name="Peters L."/>
            <person name="Daligault H."/>
            <person name="Han C."/>
            <person name="Tapia R."/>
            <person name="Land M."/>
            <person name="Hauser L."/>
            <person name="Kyrpides N."/>
            <person name="Ivanova N."/>
            <person name="Pagani I."/>
            <person name="Turner P."/>
            <person name="Copley S."/>
            <person name="Woyke T."/>
        </authorList>
    </citation>
    <scope>NUCLEOTIDE SEQUENCE [LARGE SCALE GENOMIC DNA]</scope>
    <source>
        <strain evidence="3 4">L-1</strain>
    </source>
</reference>
<evidence type="ECO:0000313" key="3">
    <source>
        <dbReference type="EMBL" id="AEG51518.1"/>
    </source>
</evidence>
<dbReference type="Proteomes" id="UP000007150">
    <property type="component" value="Chromosome 2"/>
</dbReference>
<name>F6F1V2_SPHCR</name>
<sequence>MSAPGTDPEMAAIKSFLAANGGPGILTADVGMLRAMLSSMSPKGGPDMFAVEDREVGGVPVRVYRPGEGVPGTIILYHGGGWVLGSVADYDHFARSLAQRTGCRVVSVEYRLAPENPFPAAVEDAWAVLSAIDADGPLFVMGDSAGGNLSAVVAQMARDRGAPKLDGQILIYPSVAGDADSAAMHAFVPSTMKREEIAAFFDLYVPAPQDRSDIRFAPLRGRLDGLPPALLIVAGDDLAADEGNRYASALAQAGVPVTLHEEPDAFHAFLTLFPDTQAASRSRQAIDAFIANRLQ</sequence>
<dbReference type="RefSeq" id="WP_013849742.1">
    <property type="nucleotide sequence ID" value="NC_015594.1"/>
</dbReference>
<keyword evidence="1 3" id="KW-0378">Hydrolase</keyword>
<feature type="domain" description="Alpha/beta hydrolase fold-3" evidence="2">
    <location>
        <begin position="75"/>
        <end position="270"/>
    </location>
</feature>
<proteinExistence type="predicted"/>
<evidence type="ECO:0000256" key="1">
    <source>
        <dbReference type="ARBA" id="ARBA00022801"/>
    </source>
</evidence>
<dbReference type="PANTHER" id="PTHR48081">
    <property type="entry name" value="AB HYDROLASE SUPERFAMILY PROTEIN C4A8.06C"/>
    <property type="match status" value="1"/>
</dbReference>
<dbReference type="GO" id="GO:0016787">
    <property type="term" value="F:hydrolase activity"/>
    <property type="evidence" value="ECO:0007669"/>
    <property type="project" value="UniProtKB-KW"/>
</dbReference>